<evidence type="ECO:0008006" key="3">
    <source>
        <dbReference type="Google" id="ProtNLM"/>
    </source>
</evidence>
<proteinExistence type="predicted"/>
<gene>
    <name evidence="1" type="ORF">DMH04_45780</name>
</gene>
<protein>
    <recommendedName>
        <fullName evidence="3">Methyltransferase domain-containing protein</fullName>
    </recommendedName>
</protein>
<dbReference type="AlphaFoldDB" id="A0A428YN97"/>
<organism evidence="1 2">
    <name type="scientific">Kibdelosporangium aridum</name>
    <dbReference type="NCBI Taxonomy" id="2030"/>
    <lineage>
        <taxon>Bacteria</taxon>
        <taxon>Bacillati</taxon>
        <taxon>Actinomycetota</taxon>
        <taxon>Actinomycetes</taxon>
        <taxon>Pseudonocardiales</taxon>
        <taxon>Pseudonocardiaceae</taxon>
        <taxon>Kibdelosporangium</taxon>
    </lineage>
</organism>
<evidence type="ECO:0000313" key="2">
    <source>
        <dbReference type="Proteomes" id="UP000287547"/>
    </source>
</evidence>
<dbReference type="Proteomes" id="UP000287547">
    <property type="component" value="Unassembled WGS sequence"/>
</dbReference>
<dbReference type="SUPFAM" id="SSF53335">
    <property type="entry name" value="S-adenosyl-L-methionine-dependent methyltransferases"/>
    <property type="match status" value="1"/>
</dbReference>
<dbReference type="InterPro" id="IPR029063">
    <property type="entry name" value="SAM-dependent_MTases_sf"/>
</dbReference>
<comment type="caution">
    <text evidence="1">The sequence shown here is derived from an EMBL/GenBank/DDBJ whole genome shotgun (WGS) entry which is preliminary data.</text>
</comment>
<evidence type="ECO:0000313" key="1">
    <source>
        <dbReference type="EMBL" id="RSM69636.1"/>
    </source>
</evidence>
<dbReference type="OrthoDB" id="279734at2"/>
<reference evidence="1 2" key="1">
    <citation type="submission" date="2018-05" db="EMBL/GenBank/DDBJ databases">
        <title>Evolution of GPA BGCs.</title>
        <authorList>
            <person name="Waglechner N."/>
            <person name="Wright G.D."/>
        </authorList>
    </citation>
    <scope>NUCLEOTIDE SEQUENCE [LARGE SCALE GENOMIC DNA]</scope>
    <source>
        <strain evidence="1 2">A82846</strain>
    </source>
</reference>
<dbReference type="Gene3D" id="3.40.50.150">
    <property type="entry name" value="Vaccinia Virus protein VP39"/>
    <property type="match status" value="1"/>
</dbReference>
<name>A0A428YN97_KIBAR</name>
<sequence length="87" mass="10121">MRHLPWTGRFDRVINWFTAFGYFANGDNKRVLSEVVGTLRPGGRFVLDLNHFAWLIRHYQSAIMRELDGDLLIDQSRLDVLTGRAMV</sequence>
<accession>A0A428YN97</accession>
<dbReference type="EMBL" id="QHKI01000070">
    <property type="protein sequence ID" value="RSM69636.1"/>
    <property type="molecule type" value="Genomic_DNA"/>
</dbReference>